<evidence type="ECO:0000256" key="2">
    <source>
        <dbReference type="ARBA" id="ARBA00005679"/>
    </source>
</evidence>
<dbReference type="GO" id="GO:0005576">
    <property type="term" value="C:extracellular region"/>
    <property type="evidence" value="ECO:0007669"/>
    <property type="project" value="UniProtKB-SubCell"/>
</dbReference>
<dbReference type="OrthoDB" id="958254at2759"/>
<keyword evidence="7" id="KW-1185">Reference proteome</keyword>
<evidence type="ECO:0000256" key="3">
    <source>
        <dbReference type="ARBA" id="ARBA00022525"/>
    </source>
</evidence>
<keyword evidence="4" id="KW-0732">Signal</keyword>
<dbReference type="PANTHER" id="PTHR13234">
    <property type="entry name" value="GAMMA-INTERFERON INDUCIBLE LYSOSOMAL THIOL REDUCTASE GILT"/>
    <property type="match status" value="1"/>
</dbReference>
<comment type="subcellular location">
    <subcellularLocation>
        <location evidence="1">Secreted</location>
    </subcellularLocation>
</comment>
<dbReference type="Proteomes" id="UP000250043">
    <property type="component" value="Unassembled WGS sequence"/>
</dbReference>
<dbReference type="Pfam" id="PF03227">
    <property type="entry name" value="GILT"/>
    <property type="match status" value="1"/>
</dbReference>
<gene>
    <name evidence="6" type="ORF">OBBRIDRAFT_750437</name>
</gene>
<evidence type="ECO:0000256" key="5">
    <source>
        <dbReference type="ARBA" id="ARBA00023180"/>
    </source>
</evidence>
<evidence type="ECO:0000256" key="4">
    <source>
        <dbReference type="ARBA" id="ARBA00022729"/>
    </source>
</evidence>
<dbReference type="AlphaFoldDB" id="A0A8E2DLS9"/>
<sequence>MPSSGLVPILTATVVAFAIAVGALELALTIQEPAQVAYHAVKVPVILGVMSRCPDAHLCETVFDQVLHQVSDKVVLQLSFIGTPNASEPDFGVTCMHGPEECAGNVHELCAMKYAPQTQWWEFVQCQNFQGRGHVGLPDTAFKCANSANIDWEESGVGDCAGLDGSGKGDEGVKLLQESVKNSQLIGIKKSCTIIINGKQVCIHDGTWYDCENGHTVKDFVRQIDEEYQKLNSDDTEV</sequence>
<reference evidence="6 7" key="1">
    <citation type="submission" date="2016-07" db="EMBL/GenBank/DDBJ databases">
        <title>Draft genome of the white-rot fungus Obba rivulosa 3A-2.</title>
        <authorList>
            <consortium name="DOE Joint Genome Institute"/>
            <person name="Miettinen O."/>
            <person name="Riley R."/>
            <person name="Acob R."/>
            <person name="Barry K."/>
            <person name="Cullen D."/>
            <person name="De Vries R."/>
            <person name="Hainaut M."/>
            <person name="Hatakka A."/>
            <person name="Henrissat B."/>
            <person name="Hilden K."/>
            <person name="Kuo R."/>
            <person name="Labutti K."/>
            <person name="Lipzen A."/>
            <person name="Makela M.R."/>
            <person name="Sandor L."/>
            <person name="Spatafora J.W."/>
            <person name="Grigoriev I.V."/>
            <person name="Hibbett D.S."/>
        </authorList>
    </citation>
    <scope>NUCLEOTIDE SEQUENCE [LARGE SCALE GENOMIC DNA]</scope>
    <source>
        <strain evidence="6 7">3A-2</strain>
    </source>
</reference>
<organism evidence="6 7">
    <name type="scientific">Obba rivulosa</name>
    <dbReference type="NCBI Taxonomy" id="1052685"/>
    <lineage>
        <taxon>Eukaryota</taxon>
        <taxon>Fungi</taxon>
        <taxon>Dikarya</taxon>
        <taxon>Basidiomycota</taxon>
        <taxon>Agaricomycotina</taxon>
        <taxon>Agaricomycetes</taxon>
        <taxon>Polyporales</taxon>
        <taxon>Gelatoporiaceae</taxon>
        <taxon>Obba</taxon>
    </lineage>
</organism>
<keyword evidence="3" id="KW-0964">Secreted</keyword>
<proteinExistence type="inferred from homology"/>
<evidence type="ECO:0000256" key="1">
    <source>
        <dbReference type="ARBA" id="ARBA00004613"/>
    </source>
</evidence>
<accession>A0A8E2DLS9</accession>
<dbReference type="PANTHER" id="PTHR13234:SF8">
    <property type="entry name" value="GAMMA-INTERFERON-INDUCIBLE LYSOSOMAL THIOL REDUCTASE"/>
    <property type="match status" value="1"/>
</dbReference>
<comment type="similarity">
    <text evidence="2">Belongs to the GILT family.</text>
</comment>
<dbReference type="InterPro" id="IPR004911">
    <property type="entry name" value="Interferon-induced_GILT"/>
</dbReference>
<protein>
    <submittedName>
        <fullName evidence="6">Uncharacterized protein</fullName>
    </submittedName>
</protein>
<keyword evidence="5" id="KW-0325">Glycoprotein</keyword>
<evidence type="ECO:0000313" key="6">
    <source>
        <dbReference type="EMBL" id="OCH92875.1"/>
    </source>
</evidence>
<dbReference type="EMBL" id="KV722362">
    <property type="protein sequence ID" value="OCH92875.1"/>
    <property type="molecule type" value="Genomic_DNA"/>
</dbReference>
<dbReference type="GO" id="GO:0016671">
    <property type="term" value="F:oxidoreductase activity, acting on a sulfur group of donors, disulfide as acceptor"/>
    <property type="evidence" value="ECO:0007669"/>
    <property type="project" value="InterPro"/>
</dbReference>
<name>A0A8E2DLS9_9APHY</name>
<evidence type="ECO:0000313" key="7">
    <source>
        <dbReference type="Proteomes" id="UP000250043"/>
    </source>
</evidence>